<comment type="catalytic activity">
    <reaction evidence="1">
        <text>ATP + protein L-histidine = ADP + protein N-phospho-L-histidine.</text>
        <dbReference type="EC" id="2.7.13.3"/>
    </reaction>
</comment>
<evidence type="ECO:0000256" key="1">
    <source>
        <dbReference type="ARBA" id="ARBA00000085"/>
    </source>
</evidence>
<comment type="subcellular location">
    <subcellularLocation>
        <location evidence="2">Cell membrane</location>
        <topology evidence="2">Multi-pass membrane protein</topology>
    </subcellularLocation>
</comment>
<dbReference type="EC" id="2.7.13.3" evidence="3"/>
<keyword evidence="10" id="KW-0902">Two-component regulatory system</keyword>
<evidence type="ECO:0000256" key="8">
    <source>
        <dbReference type="ARBA" id="ARBA00022777"/>
    </source>
</evidence>
<evidence type="ECO:0000256" key="7">
    <source>
        <dbReference type="ARBA" id="ARBA00022692"/>
    </source>
</evidence>
<keyword evidence="9 12" id="KW-1133">Transmembrane helix</keyword>
<dbReference type="InterPro" id="IPR050428">
    <property type="entry name" value="TCS_sensor_his_kinase"/>
</dbReference>
<gene>
    <name evidence="15" type="ORF">METZ01_LOCUS184651</name>
</gene>
<evidence type="ECO:0000256" key="10">
    <source>
        <dbReference type="ARBA" id="ARBA00023012"/>
    </source>
</evidence>
<evidence type="ECO:0000256" key="5">
    <source>
        <dbReference type="ARBA" id="ARBA00022553"/>
    </source>
</evidence>
<dbReference type="CDD" id="cd06225">
    <property type="entry name" value="HAMP"/>
    <property type="match status" value="1"/>
</dbReference>
<dbReference type="GO" id="GO:0000155">
    <property type="term" value="F:phosphorelay sensor kinase activity"/>
    <property type="evidence" value="ECO:0007669"/>
    <property type="project" value="InterPro"/>
</dbReference>
<dbReference type="Pfam" id="PF00512">
    <property type="entry name" value="HisKA"/>
    <property type="match status" value="1"/>
</dbReference>
<dbReference type="SUPFAM" id="SSF158472">
    <property type="entry name" value="HAMP domain-like"/>
    <property type="match status" value="1"/>
</dbReference>
<dbReference type="EMBL" id="UINC01036989">
    <property type="protein sequence ID" value="SVB31797.1"/>
    <property type="molecule type" value="Genomic_DNA"/>
</dbReference>
<dbReference type="SMART" id="SM00304">
    <property type="entry name" value="HAMP"/>
    <property type="match status" value="1"/>
</dbReference>
<sequence>VRRQGGLGRRLVFSFVTLALVGLGGSGWVLYRQALTSLEEQLASHLLAEAEFVAADLGRGLVTRLIPGMYHMRLHNQLQSTLRETQTALGARRIYAFDRNGRSLVDTEVGTRIGREVHLLSFHRRQVEAVWRGELAHTARFTDEETGDHYMTGYAPIYHGSNIVAAVGVDIGAGYMEAIVGFKRSVYLLAGLGTLLTLFVGVGVARHITRPVKRLVTAAREIGRGNLEREIHVEATDEIGYLGETMEEMRRRLLARDAELRQMLAGVAHEIRNPLSGIEIYAGLIADDLPDDDPRKAHIHKVSAEVRTLNLVISEFLDFARPSSPQPEDVPLSHVVDDAAFLLSPEMDSAGVTFRGEVSPGVRVHADAEQVKRAVVNLMKNGVQAMGEGGTLTVRARHVGDLGDHVALEVEDTGPGVPDDVRRRLFEPFFTTRERGSGLGLAIVQKTAETNAGHVEVESEPGRGTTFRLVLPAVRAPAEEEEA</sequence>
<protein>
    <recommendedName>
        <fullName evidence="3">histidine kinase</fullName>
        <ecNumber evidence="3">2.7.13.3</ecNumber>
    </recommendedName>
</protein>
<dbReference type="InterPro" id="IPR003594">
    <property type="entry name" value="HATPase_dom"/>
</dbReference>
<dbReference type="SUPFAM" id="SSF47384">
    <property type="entry name" value="Homodimeric domain of signal transducing histidine kinase"/>
    <property type="match status" value="1"/>
</dbReference>
<dbReference type="PROSITE" id="PS50109">
    <property type="entry name" value="HIS_KIN"/>
    <property type="match status" value="1"/>
</dbReference>
<evidence type="ECO:0000256" key="12">
    <source>
        <dbReference type="SAM" id="Phobius"/>
    </source>
</evidence>
<dbReference type="InterPro" id="IPR029151">
    <property type="entry name" value="Sensor-like_sf"/>
</dbReference>
<dbReference type="InterPro" id="IPR004358">
    <property type="entry name" value="Sig_transdc_His_kin-like_C"/>
</dbReference>
<proteinExistence type="predicted"/>
<evidence type="ECO:0000256" key="4">
    <source>
        <dbReference type="ARBA" id="ARBA00022475"/>
    </source>
</evidence>
<keyword evidence="4" id="KW-1003">Cell membrane</keyword>
<dbReference type="GO" id="GO:0005886">
    <property type="term" value="C:plasma membrane"/>
    <property type="evidence" value="ECO:0007669"/>
    <property type="project" value="UniProtKB-SubCell"/>
</dbReference>
<evidence type="ECO:0000259" key="13">
    <source>
        <dbReference type="PROSITE" id="PS50109"/>
    </source>
</evidence>
<dbReference type="InterPro" id="IPR003661">
    <property type="entry name" value="HisK_dim/P_dom"/>
</dbReference>
<dbReference type="Gene3D" id="6.10.340.10">
    <property type="match status" value="1"/>
</dbReference>
<evidence type="ECO:0000256" key="2">
    <source>
        <dbReference type="ARBA" id="ARBA00004651"/>
    </source>
</evidence>
<dbReference type="SMART" id="SM00387">
    <property type="entry name" value="HATPase_c"/>
    <property type="match status" value="1"/>
</dbReference>
<dbReference type="CDD" id="cd00082">
    <property type="entry name" value="HisKA"/>
    <property type="match status" value="1"/>
</dbReference>
<dbReference type="PRINTS" id="PR00344">
    <property type="entry name" value="BCTRLSENSOR"/>
</dbReference>
<feature type="transmembrane region" description="Helical" evidence="12">
    <location>
        <begin position="186"/>
        <end position="205"/>
    </location>
</feature>
<organism evidence="15">
    <name type="scientific">marine metagenome</name>
    <dbReference type="NCBI Taxonomy" id="408172"/>
    <lineage>
        <taxon>unclassified sequences</taxon>
        <taxon>metagenomes</taxon>
        <taxon>ecological metagenomes</taxon>
    </lineage>
</organism>
<evidence type="ECO:0000256" key="9">
    <source>
        <dbReference type="ARBA" id="ARBA00022989"/>
    </source>
</evidence>
<keyword evidence="6" id="KW-0808">Transferase</keyword>
<name>A0A382D2I0_9ZZZZ</name>
<feature type="non-terminal residue" evidence="15">
    <location>
        <position position="1"/>
    </location>
</feature>
<dbReference type="SUPFAM" id="SSF55874">
    <property type="entry name" value="ATPase domain of HSP90 chaperone/DNA topoisomerase II/histidine kinase"/>
    <property type="match status" value="1"/>
</dbReference>
<dbReference type="SUPFAM" id="SSF103190">
    <property type="entry name" value="Sensory domain-like"/>
    <property type="match status" value="1"/>
</dbReference>
<feature type="domain" description="HAMP" evidence="14">
    <location>
        <begin position="206"/>
        <end position="258"/>
    </location>
</feature>
<dbReference type="Gene3D" id="3.30.565.10">
    <property type="entry name" value="Histidine kinase-like ATPase, C-terminal domain"/>
    <property type="match status" value="1"/>
</dbReference>
<dbReference type="PROSITE" id="PS50885">
    <property type="entry name" value="HAMP"/>
    <property type="match status" value="1"/>
</dbReference>
<evidence type="ECO:0000256" key="3">
    <source>
        <dbReference type="ARBA" id="ARBA00012438"/>
    </source>
</evidence>
<dbReference type="SMART" id="SM00388">
    <property type="entry name" value="HisKA"/>
    <property type="match status" value="1"/>
</dbReference>
<evidence type="ECO:0000259" key="14">
    <source>
        <dbReference type="PROSITE" id="PS50885"/>
    </source>
</evidence>
<dbReference type="AlphaFoldDB" id="A0A382D2I0"/>
<dbReference type="InterPro" id="IPR036890">
    <property type="entry name" value="HATPase_C_sf"/>
</dbReference>
<dbReference type="Gene3D" id="1.10.287.130">
    <property type="match status" value="1"/>
</dbReference>
<feature type="transmembrane region" description="Helical" evidence="12">
    <location>
        <begin position="12"/>
        <end position="31"/>
    </location>
</feature>
<dbReference type="PANTHER" id="PTHR45436:SF5">
    <property type="entry name" value="SENSOR HISTIDINE KINASE TRCS"/>
    <property type="match status" value="1"/>
</dbReference>
<evidence type="ECO:0000256" key="6">
    <source>
        <dbReference type="ARBA" id="ARBA00022679"/>
    </source>
</evidence>
<dbReference type="PANTHER" id="PTHR45436">
    <property type="entry name" value="SENSOR HISTIDINE KINASE YKOH"/>
    <property type="match status" value="1"/>
</dbReference>
<reference evidence="15" key="1">
    <citation type="submission" date="2018-05" db="EMBL/GenBank/DDBJ databases">
        <authorList>
            <person name="Lanie J.A."/>
            <person name="Ng W.-L."/>
            <person name="Kazmierczak K.M."/>
            <person name="Andrzejewski T.M."/>
            <person name="Davidsen T.M."/>
            <person name="Wayne K.J."/>
            <person name="Tettelin H."/>
            <person name="Glass J.I."/>
            <person name="Rusch D."/>
            <person name="Podicherti R."/>
            <person name="Tsui H.-C.T."/>
            <person name="Winkler M.E."/>
        </authorList>
    </citation>
    <scope>NUCLEOTIDE SEQUENCE</scope>
</reference>
<evidence type="ECO:0000256" key="11">
    <source>
        <dbReference type="ARBA" id="ARBA00023136"/>
    </source>
</evidence>
<dbReference type="InterPro" id="IPR036097">
    <property type="entry name" value="HisK_dim/P_sf"/>
</dbReference>
<dbReference type="InterPro" id="IPR003660">
    <property type="entry name" value="HAMP_dom"/>
</dbReference>
<dbReference type="InterPro" id="IPR005467">
    <property type="entry name" value="His_kinase_dom"/>
</dbReference>
<dbReference type="Pfam" id="PF02518">
    <property type="entry name" value="HATPase_c"/>
    <property type="match status" value="1"/>
</dbReference>
<keyword evidence="11 12" id="KW-0472">Membrane</keyword>
<keyword evidence="5" id="KW-0597">Phosphoprotein</keyword>
<evidence type="ECO:0000313" key="15">
    <source>
        <dbReference type="EMBL" id="SVB31797.1"/>
    </source>
</evidence>
<feature type="domain" description="Histidine kinase" evidence="13">
    <location>
        <begin position="266"/>
        <end position="475"/>
    </location>
</feature>
<keyword evidence="8" id="KW-0418">Kinase</keyword>
<accession>A0A382D2I0</accession>
<keyword evidence="7 12" id="KW-0812">Transmembrane</keyword>
<dbReference type="Pfam" id="PF00672">
    <property type="entry name" value="HAMP"/>
    <property type="match status" value="1"/>
</dbReference>